<evidence type="ECO:0000313" key="1">
    <source>
        <dbReference type="EMBL" id="CAI2373425.1"/>
    </source>
</evidence>
<keyword evidence="2" id="KW-1185">Reference proteome</keyword>
<gene>
    <name evidence="1" type="ORF">ECRASSUSDP1_LOCUS14771</name>
</gene>
<name>A0AAD1XIL3_EUPCR</name>
<evidence type="ECO:0000313" key="2">
    <source>
        <dbReference type="Proteomes" id="UP001295684"/>
    </source>
</evidence>
<proteinExistence type="predicted"/>
<dbReference type="AlphaFoldDB" id="A0AAD1XIL3"/>
<reference evidence="1" key="1">
    <citation type="submission" date="2023-07" db="EMBL/GenBank/DDBJ databases">
        <authorList>
            <consortium name="AG Swart"/>
            <person name="Singh M."/>
            <person name="Singh A."/>
            <person name="Seah K."/>
            <person name="Emmerich C."/>
        </authorList>
    </citation>
    <scope>NUCLEOTIDE SEQUENCE</scope>
    <source>
        <strain evidence="1">DP1</strain>
    </source>
</reference>
<comment type="caution">
    <text evidence="1">The sequence shown here is derived from an EMBL/GenBank/DDBJ whole genome shotgun (WGS) entry which is preliminary data.</text>
</comment>
<dbReference type="EMBL" id="CAMPGE010014775">
    <property type="protein sequence ID" value="CAI2373425.1"/>
    <property type="molecule type" value="Genomic_DNA"/>
</dbReference>
<organism evidence="1 2">
    <name type="scientific">Euplotes crassus</name>
    <dbReference type="NCBI Taxonomy" id="5936"/>
    <lineage>
        <taxon>Eukaryota</taxon>
        <taxon>Sar</taxon>
        <taxon>Alveolata</taxon>
        <taxon>Ciliophora</taxon>
        <taxon>Intramacronucleata</taxon>
        <taxon>Spirotrichea</taxon>
        <taxon>Hypotrichia</taxon>
        <taxon>Euplotida</taxon>
        <taxon>Euplotidae</taxon>
        <taxon>Moneuplotes</taxon>
    </lineage>
</organism>
<protein>
    <submittedName>
        <fullName evidence="1">Uncharacterized protein</fullName>
    </submittedName>
</protein>
<sequence>MAIKTIPSKSQCRRDLMKIHLISGQIQTELRELLQRSCLKMMICKRFLSTRIMTTSPFEYEKLRRILLNLLYNRSCRSLNIILWRIHRSLILRTLGRFHSCFIKTTMKRSKDGWNC</sequence>
<accession>A0AAD1XIL3</accession>
<dbReference type="Proteomes" id="UP001295684">
    <property type="component" value="Unassembled WGS sequence"/>
</dbReference>